<organism evidence="2 4">
    <name type="scientific">Puccinia graminis f. sp. tritici</name>
    <dbReference type="NCBI Taxonomy" id="56615"/>
    <lineage>
        <taxon>Eukaryota</taxon>
        <taxon>Fungi</taxon>
        <taxon>Dikarya</taxon>
        <taxon>Basidiomycota</taxon>
        <taxon>Pucciniomycotina</taxon>
        <taxon>Pucciniomycetes</taxon>
        <taxon>Pucciniales</taxon>
        <taxon>Pucciniaceae</taxon>
        <taxon>Puccinia</taxon>
    </lineage>
</organism>
<feature type="region of interest" description="Disordered" evidence="1">
    <location>
        <begin position="35"/>
        <end position="59"/>
    </location>
</feature>
<proteinExistence type="predicted"/>
<keyword evidence="4" id="KW-1185">Reference proteome</keyword>
<name>A0A5B0P8L3_PUCGR</name>
<evidence type="ECO:0000313" key="4">
    <source>
        <dbReference type="Proteomes" id="UP000324748"/>
    </source>
</evidence>
<dbReference type="Proteomes" id="UP000324748">
    <property type="component" value="Unassembled WGS sequence"/>
</dbReference>
<dbReference type="EMBL" id="VSWC01000067">
    <property type="protein sequence ID" value="KAA1096960.1"/>
    <property type="molecule type" value="Genomic_DNA"/>
</dbReference>
<evidence type="ECO:0000313" key="2">
    <source>
        <dbReference type="EMBL" id="KAA1096960.1"/>
    </source>
</evidence>
<evidence type="ECO:0000256" key="1">
    <source>
        <dbReference type="SAM" id="MobiDB-lite"/>
    </source>
</evidence>
<comment type="caution">
    <text evidence="2">The sequence shown here is derived from an EMBL/GenBank/DDBJ whole genome shotgun (WGS) entry which is preliminary data.</text>
</comment>
<protein>
    <submittedName>
        <fullName evidence="2">Uncharacterized protein</fullName>
    </submittedName>
</protein>
<sequence>MDCHLIVCLDCLPFRLITQPPLFNSVKRSKCNNSKPIASKPLGPESFMKTQSDGTDPEELDDFSTCNFYSKPNKQSSSGSIVEAKLVAPAVIVQYFL</sequence>
<dbReference type="EMBL" id="VSWC01000054">
    <property type="protein sequence ID" value="KAA1099769.1"/>
    <property type="molecule type" value="Genomic_DNA"/>
</dbReference>
<dbReference type="AlphaFoldDB" id="A0A5B0P8L3"/>
<gene>
    <name evidence="3" type="ORF">PGT21_019878</name>
    <name evidence="2" type="ORF">PGT21_032521</name>
</gene>
<evidence type="ECO:0000313" key="3">
    <source>
        <dbReference type="EMBL" id="KAA1099769.1"/>
    </source>
</evidence>
<accession>A0A5B0P8L3</accession>
<reference evidence="2 4" key="1">
    <citation type="submission" date="2019-05" db="EMBL/GenBank/DDBJ databases">
        <title>Emergence of the Ug99 lineage of the wheat stem rust pathogen through somatic hybridization.</title>
        <authorList>
            <person name="Li F."/>
            <person name="Upadhyaya N.M."/>
            <person name="Sperschneider J."/>
            <person name="Matny O."/>
            <person name="Nguyen-Phuc H."/>
            <person name="Mago R."/>
            <person name="Raley C."/>
            <person name="Miller M.E."/>
            <person name="Silverstein K.A.T."/>
            <person name="Henningsen E."/>
            <person name="Hirsch C.D."/>
            <person name="Visser B."/>
            <person name="Pretorius Z.A."/>
            <person name="Steffenson B.J."/>
            <person name="Schwessinger B."/>
            <person name="Dodds P.N."/>
            <person name="Figueroa M."/>
        </authorList>
    </citation>
    <scope>NUCLEOTIDE SEQUENCE [LARGE SCALE GENOMIC DNA]</scope>
    <source>
        <strain evidence="2">21-0</strain>
    </source>
</reference>